<proteinExistence type="predicted"/>
<sequence length="566" mass="65147">MPFTHLEKCDMMECYIVCNKNSLQARERYGVLFPTRNLPDRRYFLLLHRKFRSNENVFKKTRTKKQFIISEATEINVLAFFEANPNNAINDLKEESGLSLGTIHNILKKHNANMKRRYEGRIRPAGESSDEDELLDYMSENSPKPEIKSYTRTIDKEEAENERIFQLFLRGNSAEVAALIDEGFDVNKRLKDNWTPLLLAASVGAPEITALLIENGADVNIHRDYYTPLMAAASCPKTTSGYENSLLVVCQLLKNKVDANAKTRKRETALMFAAMTGNCSIIKELLPYCDKYAEDNQGWTALFWAVNGNSMDAVKLLLEEELPYDKFDVRGNLPIYYAKENGFADIIDTLPNLTEEENTITCNEFGYQDFFDHGRSCFLQDVVTILYGMKNERYVQHFLNKEVNLFNFLTLTEDGLKNIGVKMPYERYQILSGLYRLHKHPFKTKALPIVGKSESYSLLSATRQFIVMQGSLRYIQMNLQNPNELKGFTKEIQKMKESLIKIRLVVDKISTKAAEWDRETAPADLITKESCRKLKSSKFKYCFTISVLSVSVYGMCKKFKFFHTLP</sequence>
<keyword evidence="2" id="KW-1185">Reference proteome</keyword>
<accession>A0ACB9SYX1</accession>
<evidence type="ECO:0000313" key="1">
    <source>
        <dbReference type="EMBL" id="KAI4459780.1"/>
    </source>
</evidence>
<name>A0ACB9SYX1_HOLOL</name>
<reference evidence="1" key="1">
    <citation type="submission" date="2022-04" db="EMBL/GenBank/DDBJ databases">
        <title>Chromosome-scale genome assembly of Holotrichia oblita Faldermann.</title>
        <authorList>
            <person name="Rongchong L."/>
        </authorList>
    </citation>
    <scope>NUCLEOTIDE SEQUENCE</scope>
    <source>
        <strain evidence="1">81SQS9</strain>
    </source>
</reference>
<protein>
    <submittedName>
        <fullName evidence="1">Ankyrin repeat and death domain-containing protein</fullName>
    </submittedName>
</protein>
<dbReference type="Proteomes" id="UP001056778">
    <property type="component" value="Chromosome 6"/>
</dbReference>
<organism evidence="1 2">
    <name type="scientific">Holotrichia oblita</name>
    <name type="common">Chafer beetle</name>
    <dbReference type="NCBI Taxonomy" id="644536"/>
    <lineage>
        <taxon>Eukaryota</taxon>
        <taxon>Metazoa</taxon>
        <taxon>Ecdysozoa</taxon>
        <taxon>Arthropoda</taxon>
        <taxon>Hexapoda</taxon>
        <taxon>Insecta</taxon>
        <taxon>Pterygota</taxon>
        <taxon>Neoptera</taxon>
        <taxon>Endopterygota</taxon>
        <taxon>Coleoptera</taxon>
        <taxon>Polyphaga</taxon>
        <taxon>Scarabaeiformia</taxon>
        <taxon>Scarabaeidae</taxon>
        <taxon>Melolonthinae</taxon>
        <taxon>Holotrichia</taxon>
    </lineage>
</organism>
<dbReference type="EMBL" id="CM043020">
    <property type="protein sequence ID" value="KAI4459780.1"/>
    <property type="molecule type" value="Genomic_DNA"/>
</dbReference>
<gene>
    <name evidence="1" type="ORF">MML48_6g00000732</name>
</gene>
<comment type="caution">
    <text evidence="1">The sequence shown here is derived from an EMBL/GenBank/DDBJ whole genome shotgun (WGS) entry which is preliminary data.</text>
</comment>
<evidence type="ECO:0000313" key="2">
    <source>
        <dbReference type="Proteomes" id="UP001056778"/>
    </source>
</evidence>